<feature type="domain" description="ABC transmembrane type-1" evidence="9">
    <location>
        <begin position="32"/>
        <end position="287"/>
    </location>
</feature>
<dbReference type="EMBL" id="CP147251">
    <property type="protein sequence ID" value="WYJ77210.1"/>
    <property type="molecule type" value="Genomic_DNA"/>
</dbReference>
<evidence type="ECO:0000256" key="7">
    <source>
        <dbReference type="SAM" id="Phobius"/>
    </source>
</evidence>
<dbReference type="Pfam" id="PF00005">
    <property type="entry name" value="ABC_tran"/>
    <property type="match status" value="1"/>
</dbReference>
<feature type="transmembrane region" description="Helical" evidence="7">
    <location>
        <begin position="239"/>
        <end position="260"/>
    </location>
</feature>
<evidence type="ECO:0000256" key="3">
    <source>
        <dbReference type="ARBA" id="ARBA00022741"/>
    </source>
</evidence>
<feature type="transmembrane region" description="Helical" evidence="7">
    <location>
        <begin position="55"/>
        <end position="72"/>
    </location>
</feature>
<accession>A0ABZ2SQD2</accession>
<dbReference type="Gene3D" id="1.20.1560.10">
    <property type="entry name" value="ABC transporter type 1, transmembrane domain"/>
    <property type="match status" value="1"/>
</dbReference>
<dbReference type="Proteomes" id="UP000664701">
    <property type="component" value="Chromosome"/>
</dbReference>
<name>A0ABZ2SQD2_9ENTE</name>
<keyword evidence="4 10" id="KW-0067">ATP-binding</keyword>
<gene>
    <name evidence="10" type="ORF">DOK78_001848</name>
</gene>
<sequence>MIKEIKRLIGEADYRLFLKAVKLLVADALFHAVIYSMLFLVLLDLVNDSLTSVKISSYTVITFVMMIVRFFVLNKGYYAAQADGARIVAHLRIKMGDYIRKLNMGFFNKNNIGELTNTLTNDLNDFETLITHMVSDFIKYFILTIYLAVCLLFINPMIGWLQMLSVILTYFILKLGRKQLKKVTINSKKVRSGMLSNIIEYVNGISVFKSYNMMGSQFERLNKSLSEVKKESIKVELSAIPYILPVQVILMLSFPLSAYLATQQFFNNQLSMNELLIYLVASISFMNVAISWAVLSLESAYYQTAVQKLLNILDLPEISYETTTFEPSDYAIRFQDVAFGYLADKAVLEELNFEVKQGEMVALIGASGSGKSTVLNLLARFWDPTRGEILIGNQDIKTIYPDSLLSKISMVFQDVYLLQDTIFENIRIGNPKATVEEVIQAAQMANCHEFIRALPDGYETMLHEGGAGLSGGEKQRISIARAFLKDAPIILLDEATASLDIDNEAIVQQSIQQLVTNKTVMVIAHRLNTIRKASKIILLENGRIIEAGSHDDLLKQQGKYYQMFQTMHAASEWSL</sequence>
<evidence type="ECO:0000259" key="9">
    <source>
        <dbReference type="PROSITE" id="PS50929"/>
    </source>
</evidence>
<feature type="transmembrane region" description="Helical" evidence="7">
    <location>
        <begin position="275"/>
        <end position="295"/>
    </location>
</feature>
<dbReference type="SMART" id="SM00382">
    <property type="entry name" value="AAA"/>
    <property type="match status" value="1"/>
</dbReference>
<evidence type="ECO:0000256" key="1">
    <source>
        <dbReference type="ARBA" id="ARBA00004651"/>
    </source>
</evidence>
<keyword evidence="2 7" id="KW-0812">Transmembrane</keyword>
<dbReference type="InterPro" id="IPR011527">
    <property type="entry name" value="ABC1_TM_dom"/>
</dbReference>
<keyword evidence="5 7" id="KW-1133">Transmembrane helix</keyword>
<dbReference type="SUPFAM" id="SSF90123">
    <property type="entry name" value="ABC transporter transmembrane region"/>
    <property type="match status" value="1"/>
</dbReference>
<evidence type="ECO:0000259" key="8">
    <source>
        <dbReference type="PROSITE" id="PS50893"/>
    </source>
</evidence>
<feature type="transmembrane region" description="Helical" evidence="7">
    <location>
        <begin position="21"/>
        <end position="43"/>
    </location>
</feature>
<keyword evidence="3" id="KW-0547">Nucleotide-binding</keyword>
<evidence type="ECO:0000313" key="11">
    <source>
        <dbReference type="Proteomes" id="UP000664701"/>
    </source>
</evidence>
<dbReference type="InterPro" id="IPR003439">
    <property type="entry name" value="ABC_transporter-like_ATP-bd"/>
</dbReference>
<proteinExistence type="predicted"/>
<dbReference type="PANTHER" id="PTHR24221:SF397">
    <property type="entry name" value="ABC TRANSPORTER, ATP-BINDING TRANSMEMBRANE PROTEIN"/>
    <property type="match status" value="1"/>
</dbReference>
<reference evidence="10 11" key="1">
    <citation type="submission" date="2024-03" db="EMBL/GenBank/DDBJ databases">
        <title>The Genome Sequence of Enterococcus sp. DIV2402.</title>
        <authorList>
            <consortium name="The Broad Institute Genomics Platform"/>
            <consortium name="The Broad Institute Microbial Omics Core"/>
            <consortium name="The Broad Institute Genomic Center for Infectious Diseases"/>
            <person name="Earl A."/>
            <person name="Manson A."/>
            <person name="Gilmore M."/>
            <person name="Schwartman J."/>
            <person name="Shea T."/>
            <person name="Abouelleil A."/>
            <person name="Cao P."/>
            <person name="Chapman S."/>
            <person name="Cusick C."/>
            <person name="Young S."/>
            <person name="Neafsey D."/>
            <person name="Nusbaum C."/>
            <person name="Birren B."/>
        </authorList>
    </citation>
    <scope>NUCLEOTIDE SEQUENCE [LARGE SCALE GENOMIC DNA]</scope>
    <source>
        <strain evidence="10 11">DIV2402</strain>
    </source>
</reference>
<dbReference type="PANTHER" id="PTHR24221">
    <property type="entry name" value="ATP-BINDING CASSETTE SUB-FAMILY B"/>
    <property type="match status" value="1"/>
</dbReference>
<dbReference type="Gene3D" id="3.40.50.300">
    <property type="entry name" value="P-loop containing nucleotide triphosphate hydrolases"/>
    <property type="match status" value="1"/>
</dbReference>
<keyword evidence="6 7" id="KW-0472">Membrane</keyword>
<feature type="transmembrane region" description="Helical" evidence="7">
    <location>
        <begin position="137"/>
        <end position="154"/>
    </location>
</feature>
<feature type="domain" description="ABC transporter" evidence="8">
    <location>
        <begin position="332"/>
        <end position="566"/>
    </location>
</feature>
<dbReference type="PROSITE" id="PS00211">
    <property type="entry name" value="ABC_TRANSPORTER_1"/>
    <property type="match status" value="1"/>
</dbReference>
<evidence type="ECO:0000256" key="2">
    <source>
        <dbReference type="ARBA" id="ARBA00022692"/>
    </source>
</evidence>
<dbReference type="InterPro" id="IPR003593">
    <property type="entry name" value="AAA+_ATPase"/>
</dbReference>
<dbReference type="InterPro" id="IPR027417">
    <property type="entry name" value="P-loop_NTPase"/>
</dbReference>
<dbReference type="GO" id="GO:0005524">
    <property type="term" value="F:ATP binding"/>
    <property type="evidence" value="ECO:0007669"/>
    <property type="project" value="UniProtKB-KW"/>
</dbReference>
<dbReference type="SUPFAM" id="SSF52540">
    <property type="entry name" value="P-loop containing nucleoside triphosphate hydrolases"/>
    <property type="match status" value="1"/>
</dbReference>
<dbReference type="RefSeq" id="WP_243430775.1">
    <property type="nucleotide sequence ID" value="NZ_CP147251.1"/>
</dbReference>
<evidence type="ECO:0000256" key="6">
    <source>
        <dbReference type="ARBA" id="ARBA00023136"/>
    </source>
</evidence>
<dbReference type="PROSITE" id="PS50929">
    <property type="entry name" value="ABC_TM1F"/>
    <property type="match status" value="1"/>
</dbReference>
<evidence type="ECO:0000256" key="4">
    <source>
        <dbReference type="ARBA" id="ARBA00022840"/>
    </source>
</evidence>
<dbReference type="PROSITE" id="PS50893">
    <property type="entry name" value="ABC_TRANSPORTER_2"/>
    <property type="match status" value="1"/>
</dbReference>
<protein>
    <submittedName>
        <fullName evidence="10">ATP-binding cassette, subfamily B, bacterial</fullName>
    </submittedName>
</protein>
<dbReference type="Pfam" id="PF00664">
    <property type="entry name" value="ABC_membrane"/>
    <property type="match status" value="1"/>
</dbReference>
<dbReference type="InterPro" id="IPR017871">
    <property type="entry name" value="ABC_transporter-like_CS"/>
</dbReference>
<dbReference type="InterPro" id="IPR039421">
    <property type="entry name" value="Type_1_exporter"/>
</dbReference>
<evidence type="ECO:0000313" key="10">
    <source>
        <dbReference type="EMBL" id="WYJ77210.1"/>
    </source>
</evidence>
<keyword evidence="11" id="KW-1185">Reference proteome</keyword>
<organism evidence="10 11">
    <name type="scientific">Candidatus Enterococcus lowellii</name>
    <dbReference type="NCBI Taxonomy" id="2230877"/>
    <lineage>
        <taxon>Bacteria</taxon>
        <taxon>Bacillati</taxon>
        <taxon>Bacillota</taxon>
        <taxon>Bacilli</taxon>
        <taxon>Lactobacillales</taxon>
        <taxon>Enterococcaceae</taxon>
        <taxon>Enterococcus</taxon>
    </lineage>
</organism>
<comment type="subcellular location">
    <subcellularLocation>
        <location evidence="1">Cell membrane</location>
        <topology evidence="1">Multi-pass membrane protein</topology>
    </subcellularLocation>
</comment>
<evidence type="ECO:0000256" key="5">
    <source>
        <dbReference type="ARBA" id="ARBA00022989"/>
    </source>
</evidence>
<dbReference type="InterPro" id="IPR036640">
    <property type="entry name" value="ABC1_TM_sf"/>
</dbReference>